<organism evidence="2 3">
    <name type="scientific">Acetobacter aceti</name>
    <dbReference type="NCBI Taxonomy" id="435"/>
    <lineage>
        <taxon>Bacteria</taxon>
        <taxon>Pseudomonadati</taxon>
        <taxon>Pseudomonadota</taxon>
        <taxon>Alphaproteobacteria</taxon>
        <taxon>Acetobacterales</taxon>
        <taxon>Acetobacteraceae</taxon>
        <taxon>Acetobacter</taxon>
        <taxon>Acetobacter subgen. Acetobacter</taxon>
    </lineage>
</organism>
<dbReference type="Pfam" id="PF03372">
    <property type="entry name" value="Exo_endo_phos"/>
    <property type="match status" value="1"/>
</dbReference>
<dbReference type="InterPro" id="IPR005135">
    <property type="entry name" value="Endo/exonuclease/phosphatase"/>
</dbReference>
<dbReference type="GO" id="GO:0016787">
    <property type="term" value="F:hydrolase activity"/>
    <property type="evidence" value="ECO:0007669"/>
    <property type="project" value="UniProtKB-KW"/>
</dbReference>
<dbReference type="SUPFAM" id="SSF56219">
    <property type="entry name" value="DNase I-like"/>
    <property type="match status" value="1"/>
</dbReference>
<dbReference type="Gene3D" id="3.60.10.10">
    <property type="entry name" value="Endonuclease/exonuclease/phosphatase"/>
    <property type="match status" value="1"/>
</dbReference>
<evidence type="ECO:0000313" key="2">
    <source>
        <dbReference type="EMBL" id="BCI67112.1"/>
    </source>
</evidence>
<gene>
    <name evidence="2" type="ORF">AAJCM20276_17360</name>
</gene>
<accession>A0A6S6PQY4</accession>
<name>A0A6S6PQY4_ACEAC</name>
<proteinExistence type="predicted"/>
<dbReference type="InterPro" id="IPR036691">
    <property type="entry name" value="Endo/exonu/phosph_ase_sf"/>
</dbReference>
<feature type="domain" description="Endonuclease/exonuclease/phosphatase" evidence="1">
    <location>
        <begin position="34"/>
        <end position="254"/>
    </location>
</feature>
<evidence type="ECO:0000259" key="1">
    <source>
        <dbReference type="Pfam" id="PF03372"/>
    </source>
</evidence>
<reference evidence="2 3" key="1">
    <citation type="submission" date="2020-07" db="EMBL/GenBank/DDBJ databases">
        <title>Complete Genome Sequence of an acetic acid bacterium, Acetobacter aceti JCM20276.</title>
        <authorList>
            <person name="Hirose Y."/>
            <person name="Mihara H."/>
        </authorList>
    </citation>
    <scope>NUCLEOTIDE SEQUENCE [LARGE SCALE GENOMIC DNA]</scope>
    <source>
        <strain evidence="2 3">JCM20276</strain>
    </source>
</reference>
<sequence length="292" mass="32827">MGKYLSRSRILVSLIWLAVLFPQKGRCQPLRITTWNMSWLTPRAALDPALPEDIYHRSPADIQRLSDYARRVDADIIGFQEVDGPQIAARVFPATRYHIYMTNDPVVQRVGLAVRNSLSVERHPDLTDLNVYPPSAPHPLRSGLDVTVSDGKASLRILVLHLKTGCWDNPPNESKYACPTLRRQFEILSDWILERQDEGESFAIMGDFNRRMTPGDPLFHELSQPSPLLLTTAGKASPCWGGEYFIDHILLGGQARNWLIPDSLRVMTFKGAGDTPKNTSDHCPVSVELSFP</sequence>
<keyword evidence="2" id="KW-0378">Hydrolase</keyword>
<evidence type="ECO:0000313" key="3">
    <source>
        <dbReference type="Proteomes" id="UP000515220"/>
    </source>
</evidence>
<protein>
    <submittedName>
        <fullName evidence="2">Metal-dependent hydrolase</fullName>
    </submittedName>
</protein>
<dbReference type="AlphaFoldDB" id="A0A6S6PQY4"/>
<dbReference type="Proteomes" id="UP000515220">
    <property type="component" value="Chromosome"/>
</dbReference>
<dbReference type="EMBL" id="AP023326">
    <property type="protein sequence ID" value="BCI67112.1"/>
    <property type="molecule type" value="Genomic_DNA"/>
</dbReference>